<keyword evidence="3" id="KW-1185">Reference proteome</keyword>
<accession>A0A328VE43</accession>
<organism evidence="2 3">
    <name type="scientific">Thermogemmatispora tikiterensis</name>
    <dbReference type="NCBI Taxonomy" id="1825093"/>
    <lineage>
        <taxon>Bacteria</taxon>
        <taxon>Bacillati</taxon>
        <taxon>Chloroflexota</taxon>
        <taxon>Ktedonobacteria</taxon>
        <taxon>Thermogemmatisporales</taxon>
        <taxon>Thermogemmatisporaceae</taxon>
        <taxon>Thermogemmatispora</taxon>
    </lineage>
</organism>
<reference evidence="2 3" key="1">
    <citation type="submission" date="2016-08" db="EMBL/GenBank/DDBJ databases">
        <title>Analysis of Carbohydrate Active Enzymes in Thermogemmatispora T81 Reveals Carbohydrate Degradation Ability.</title>
        <authorList>
            <person name="Tomazini A."/>
            <person name="Lal S."/>
            <person name="Stott M."/>
            <person name="Henrissat B."/>
            <person name="Polikarpov I."/>
            <person name="Sparling R."/>
            <person name="Levin D.B."/>
        </authorList>
    </citation>
    <scope>NUCLEOTIDE SEQUENCE [LARGE SCALE GENOMIC DNA]</scope>
    <source>
        <strain evidence="2 3">T81</strain>
    </source>
</reference>
<comment type="caution">
    <text evidence="2">The sequence shown here is derived from an EMBL/GenBank/DDBJ whole genome shotgun (WGS) entry which is preliminary data.</text>
</comment>
<dbReference type="Proteomes" id="UP000248706">
    <property type="component" value="Unassembled WGS sequence"/>
</dbReference>
<evidence type="ECO:0000313" key="3">
    <source>
        <dbReference type="Proteomes" id="UP000248706"/>
    </source>
</evidence>
<proteinExistence type="predicted"/>
<dbReference type="EMBL" id="MCIF01000002">
    <property type="protein sequence ID" value="RAQ94282.1"/>
    <property type="molecule type" value="Genomic_DNA"/>
</dbReference>
<protein>
    <recommendedName>
        <fullName evidence="1">WWE domain-containing protein</fullName>
    </recommendedName>
</protein>
<name>A0A328VE43_9CHLR</name>
<dbReference type="InterPro" id="IPR004170">
    <property type="entry name" value="WWE_dom"/>
</dbReference>
<dbReference type="PROSITE" id="PS50918">
    <property type="entry name" value="WWE"/>
    <property type="match status" value="1"/>
</dbReference>
<evidence type="ECO:0000313" key="2">
    <source>
        <dbReference type="EMBL" id="RAQ94282.1"/>
    </source>
</evidence>
<feature type="domain" description="WWE" evidence="1">
    <location>
        <begin position="182"/>
        <end position="215"/>
    </location>
</feature>
<gene>
    <name evidence="2" type="ORF">A4R35_01980</name>
</gene>
<sequence>MQFHAARAQVPPSLLRQPGDLDLFTTSSQRRRVQQWLEELGLLPNKSFNVLHGRYRLMYLAKGEKVDIFIDEFQMCHRLAFSDRLALQPVTLPLADLLLTKLQIVELTEKDMRDALALMLAAPWGTHDEPGLLNVNRIATLLARDWGLWKTVTTNLAVLRGRAALLVEDHEALALLHDRLLQLQEAIEAARKGWRWRWRAIIGERVRWYELPEEP</sequence>
<dbReference type="AlphaFoldDB" id="A0A328VE43"/>
<evidence type="ECO:0000259" key="1">
    <source>
        <dbReference type="PROSITE" id="PS50918"/>
    </source>
</evidence>